<comment type="caution">
    <text evidence="5">The sequence shown here is derived from an EMBL/GenBank/DDBJ whole genome shotgun (WGS) entry which is preliminary data.</text>
</comment>
<dbReference type="PANTHER" id="PTHR42756:SF1">
    <property type="entry name" value="TRANSCRIPTIONAL REPRESSOR OF EMRAB OPERON"/>
    <property type="match status" value="1"/>
</dbReference>
<name>A0ABW3ED69_9LACO</name>
<feature type="domain" description="HTH marR-type" evidence="4">
    <location>
        <begin position="7"/>
        <end position="137"/>
    </location>
</feature>
<reference evidence="6" key="1">
    <citation type="journal article" date="2019" name="Int. J. Syst. Evol. Microbiol.">
        <title>The Global Catalogue of Microorganisms (GCM) 10K type strain sequencing project: providing services to taxonomists for standard genome sequencing and annotation.</title>
        <authorList>
            <consortium name="The Broad Institute Genomics Platform"/>
            <consortium name="The Broad Institute Genome Sequencing Center for Infectious Disease"/>
            <person name="Wu L."/>
            <person name="Ma J."/>
        </authorList>
    </citation>
    <scope>NUCLEOTIDE SEQUENCE [LARGE SCALE GENOMIC DNA]</scope>
    <source>
        <strain evidence="6">CCM 8925</strain>
    </source>
</reference>
<evidence type="ECO:0000256" key="2">
    <source>
        <dbReference type="ARBA" id="ARBA00023125"/>
    </source>
</evidence>
<dbReference type="InterPro" id="IPR036388">
    <property type="entry name" value="WH-like_DNA-bd_sf"/>
</dbReference>
<sequence>MQENENATALFELMTMLNQIMFDPKMIQNVKLSKNELLILSLVRNTDKIMMSALATAIGTSPAQITRSVTSLENKKLVQRRINPKNRRVINVTLTVQGAALFAQHEQAVQLKLQQRLAHISTMDYKELNHALQQAVSILKHSNLTTNTADRNNVK</sequence>
<dbReference type="InterPro" id="IPR036390">
    <property type="entry name" value="WH_DNA-bd_sf"/>
</dbReference>
<keyword evidence="2" id="KW-0238">DNA-binding</keyword>
<dbReference type="RefSeq" id="WP_137638417.1">
    <property type="nucleotide sequence ID" value="NZ_BJDN01000024.1"/>
</dbReference>
<dbReference type="Proteomes" id="UP001597104">
    <property type="component" value="Unassembled WGS sequence"/>
</dbReference>
<dbReference type="SUPFAM" id="SSF46785">
    <property type="entry name" value="Winged helix' DNA-binding domain"/>
    <property type="match status" value="1"/>
</dbReference>
<dbReference type="Gene3D" id="1.10.10.10">
    <property type="entry name" value="Winged helix-like DNA-binding domain superfamily/Winged helix DNA-binding domain"/>
    <property type="match status" value="1"/>
</dbReference>
<keyword evidence="3" id="KW-0804">Transcription</keyword>
<dbReference type="PANTHER" id="PTHR42756">
    <property type="entry name" value="TRANSCRIPTIONAL REGULATOR, MARR"/>
    <property type="match status" value="1"/>
</dbReference>
<evidence type="ECO:0000313" key="6">
    <source>
        <dbReference type="Proteomes" id="UP001597104"/>
    </source>
</evidence>
<evidence type="ECO:0000256" key="1">
    <source>
        <dbReference type="ARBA" id="ARBA00023015"/>
    </source>
</evidence>
<gene>
    <name evidence="5" type="ORF">ACFQZ7_04455</name>
</gene>
<dbReference type="InterPro" id="IPR000835">
    <property type="entry name" value="HTH_MarR-typ"/>
</dbReference>
<evidence type="ECO:0000259" key="4">
    <source>
        <dbReference type="PROSITE" id="PS50995"/>
    </source>
</evidence>
<protein>
    <submittedName>
        <fullName evidence="5">MarR family winged helix-turn-helix transcriptional regulator</fullName>
    </submittedName>
</protein>
<dbReference type="Pfam" id="PF01047">
    <property type="entry name" value="MarR"/>
    <property type="match status" value="1"/>
</dbReference>
<keyword evidence="1" id="KW-0805">Transcription regulation</keyword>
<keyword evidence="6" id="KW-1185">Reference proteome</keyword>
<accession>A0ABW3ED69</accession>
<dbReference type="SMART" id="SM00347">
    <property type="entry name" value="HTH_MARR"/>
    <property type="match status" value="1"/>
</dbReference>
<evidence type="ECO:0000256" key="3">
    <source>
        <dbReference type="ARBA" id="ARBA00023163"/>
    </source>
</evidence>
<dbReference type="PROSITE" id="PS50995">
    <property type="entry name" value="HTH_MARR_2"/>
    <property type="match status" value="1"/>
</dbReference>
<dbReference type="EMBL" id="JBHTIO010000023">
    <property type="protein sequence ID" value="MFD0896986.1"/>
    <property type="molecule type" value="Genomic_DNA"/>
</dbReference>
<proteinExistence type="predicted"/>
<evidence type="ECO:0000313" key="5">
    <source>
        <dbReference type="EMBL" id="MFD0896986.1"/>
    </source>
</evidence>
<organism evidence="5 6">
    <name type="scientific">Loigolactobacillus binensis</name>
    <dbReference type="NCBI Taxonomy" id="2559922"/>
    <lineage>
        <taxon>Bacteria</taxon>
        <taxon>Bacillati</taxon>
        <taxon>Bacillota</taxon>
        <taxon>Bacilli</taxon>
        <taxon>Lactobacillales</taxon>
        <taxon>Lactobacillaceae</taxon>
        <taxon>Loigolactobacillus</taxon>
    </lineage>
</organism>